<feature type="region of interest" description="Disordered" evidence="1">
    <location>
        <begin position="171"/>
        <end position="198"/>
    </location>
</feature>
<comment type="caution">
    <text evidence="4">The sequence shown here is derived from an EMBL/GenBank/DDBJ whole genome shotgun (WGS) entry which is preliminary data.</text>
</comment>
<feature type="compositionally biased region" description="Low complexity" evidence="1">
    <location>
        <begin position="392"/>
        <end position="401"/>
    </location>
</feature>
<gene>
    <name evidence="4" type="ORF">CAMP_LOCUS9790</name>
</gene>
<feature type="compositionally biased region" description="Pro residues" evidence="1">
    <location>
        <begin position="402"/>
        <end position="411"/>
    </location>
</feature>
<dbReference type="Pfam" id="PF00786">
    <property type="entry name" value="PBD"/>
    <property type="match status" value="1"/>
</dbReference>
<dbReference type="CDD" id="cd22070">
    <property type="entry name" value="WH2_Pan1-like"/>
    <property type="match status" value="1"/>
</dbReference>
<feature type="region of interest" description="Disordered" evidence="1">
    <location>
        <begin position="379"/>
        <end position="502"/>
    </location>
</feature>
<dbReference type="GO" id="GO:0003779">
    <property type="term" value="F:actin binding"/>
    <property type="evidence" value="ECO:0007669"/>
    <property type="project" value="InterPro"/>
</dbReference>
<feature type="region of interest" description="Disordered" evidence="1">
    <location>
        <begin position="520"/>
        <end position="542"/>
    </location>
</feature>
<organism evidence="4 5">
    <name type="scientific">Caenorhabditis angaria</name>
    <dbReference type="NCBI Taxonomy" id="860376"/>
    <lineage>
        <taxon>Eukaryota</taxon>
        <taxon>Metazoa</taxon>
        <taxon>Ecdysozoa</taxon>
        <taxon>Nematoda</taxon>
        <taxon>Chromadorea</taxon>
        <taxon>Rhabditida</taxon>
        <taxon>Rhabditina</taxon>
        <taxon>Rhabditomorpha</taxon>
        <taxon>Rhabditoidea</taxon>
        <taxon>Rhabditidae</taxon>
        <taxon>Peloderinae</taxon>
        <taxon>Caenorhabditis</taxon>
    </lineage>
</organism>
<feature type="compositionally biased region" description="Pro residues" evidence="1">
    <location>
        <begin position="467"/>
        <end position="476"/>
    </location>
</feature>
<evidence type="ECO:0000256" key="1">
    <source>
        <dbReference type="SAM" id="MobiDB-lite"/>
    </source>
</evidence>
<dbReference type="PROSITE" id="PS51082">
    <property type="entry name" value="WH2"/>
    <property type="match status" value="2"/>
</dbReference>
<dbReference type="Gene3D" id="6.10.280.150">
    <property type="match status" value="1"/>
</dbReference>
<feature type="compositionally biased region" description="Polar residues" evidence="1">
    <location>
        <begin position="525"/>
        <end position="538"/>
    </location>
</feature>
<accession>A0A9P1ILM0</accession>
<evidence type="ECO:0000313" key="5">
    <source>
        <dbReference type="Proteomes" id="UP001152747"/>
    </source>
</evidence>
<dbReference type="PROSITE" id="PS50108">
    <property type="entry name" value="CRIB"/>
    <property type="match status" value="1"/>
</dbReference>
<feature type="domain" description="WH2" evidence="3">
    <location>
        <begin position="540"/>
        <end position="557"/>
    </location>
</feature>
<dbReference type="InterPro" id="IPR000095">
    <property type="entry name" value="CRIB_dom"/>
</dbReference>
<keyword evidence="5" id="KW-1185">Reference proteome</keyword>
<feature type="region of interest" description="Disordered" evidence="1">
    <location>
        <begin position="555"/>
        <end position="577"/>
    </location>
</feature>
<feature type="compositionally biased region" description="Acidic residues" evidence="1">
    <location>
        <begin position="598"/>
        <end position="614"/>
    </location>
</feature>
<dbReference type="Pfam" id="PF02205">
    <property type="entry name" value="WH2"/>
    <property type="match status" value="2"/>
</dbReference>
<dbReference type="AlphaFoldDB" id="A0A9P1ILM0"/>
<dbReference type="OrthoDB" id="8963340at2759"/>
<dbReference type="Proteomes" id="UP001152747">
    <property type="component" value="Unassembled WGS sequence"/>
</dbReference>
<feature type="compositionally biased region" description="Basic and acidic residues" evidence="1">
    <location>
        <begin position="555"/>
        <end position="567"/>
    </location>
</feature>
<protein>
    <recommendedName>
        <fullName evidence="6">CRIB domain-containing protein</fullName>
    </recommendedName>
</protein>
<feature type="domain" description="CRIB" evidence="2">
    <location>
        <begin position="308"/>
        <end position="321"/>
    </location>
</feature>
<evidence type="ECO:0000259" key="2">
    <source>
        <dbReference type="PROSITE" id="PS50108"/>
    </source>
</evidence>
<dbReference type="CDD" id="cd00132">
    <property type="entry name" value="CRIB"/>
    <property type="match status" value="1"/>
</dbReference>
<dbReference type="CDD" id="cd22057">
    <property type="entry name" value="WH2_WAVE"/>
    <property type="match status" value="1"/>
</dbReference>
<proteinExistence type="predicted"/>
<name>A0A9P1ILM0_9PELO</name>
<dbReference type="SMART" id="SM00285">
    <property type="entry name" value="PBD"/>
    <property type="match status" value="1"/>
</dbReference>
<dbReference type="InterPro" id="IPR003124">
    <property type="entry name" value="WH2_dom"/>
</dbReference>
<feature type="compositionally biased region" description="Pro residues" evidence="1">
    <location>
        <begin position="449"/>
        <end position="460"/>
    </location>
</feature>
<dbReference type="InterPro" id="IPR036936">
    <property type="entry name" value="CRIB_dom_sf"/>
</dbReference>
<evidence type="ECO:0000313" key="4">
    <source>
        <dbReference type="EMBL" id="CAI5447153.1"/>
    </source>
</evidence>
<dbReference type="EMBL" id="CANHGI010000004">
    <property type="protein sequence ID" value="CAI5447153.1"/>
    <property type="molecule type" value="Genomic_DNA"/>
</dbReference>
<dbReference type="SMART" id="SM00246">
    <property type="entry name" value="WH2"/>
    <property type="match status" value="2"/>
</dbReference>
<feature type="compositionally biased region" description="Basic residues" evidence="1">
    <location>
        <begin position="292"/>
        <end position="303"/>
    </location>
</feature>
<reference evidence="4" key="1">
    <citation type="submission" date="2022-11" db="EMBL/GenBank/DDBJ databases">
        <authorList>
            <person name="Kikuchi T."/>
        </authorList>
    </citation>
    <scope>NUCLEOTIDE SEQUENCE</scope>
    <source>
        <strain evidence="4">PS1010</strain>
    </source>
</reference>
<feature type="domain" description="WH2" evidence="3">
    <location>
        <begin position="507"/>
        <end position="524"/>
    </location>
</feature>
<evidence type="ECO:0008006" key="6">
    <source>
        <dbReference type="Google" id="ProtNLM"/>
    </source>
</evidence>
<sequence length="614" mass="66259">MWMVVSEDPSGRLRYQYHHHQPPHHLQNPPQPPPHQPRFVRGGCLSFPEGSAASAHKIYHHPQQHNYYEVEQYDNVSESSSSAEYQDPIYAARYPAKHQSFAHTPRTYVPFYYYHPAAAAHQQILPTQRAPSPDPDYSPPSSRRVVRFQLPRDEDENVSRGEFVTMINTSNSLPAEETSEEGSSTLSITPPPVPAHPPARHRLVKKKVVMGGGSVGRSQGTPNRNFEITQAYGGGGTVRGTPMGLAPSHNHHQIGGITPLGTMAAHHTQIVHNDNSSNSGGGSSSWFGSKKDKNKKKDKKQRIKKEDISNPTNFQHKAHVGWNQDSGFSNKVYDDDMDEATRNILQAAGLETNNLNEDDKKFVKKFIAKNYDKYVSISAPLPETPKIPRGIAPAFPSSQPYSAPPAPPPPARVESHGLAPARPPPPPPMLNAARRPLPQAPIDQSRPHCVPPPPPPPPPASSSSSSVPPPPPPPMPAGGIGGIPPAPPLPATGGSATLAALPAPQAGRSNLLAEIQAGKQLRSVAASSSPNSNTNQSGDARGDVMAQIRQGAQLKHVDAAVEQERRKSTQGSAAGMGGLAGALAKALEERRMNMGIDDSSDEEEDEDDKNEWSD</sequence>
<evidence type="ECO:0000259" key="3">
    <source>
        <dbReference type="PROSITE" id="PS51082"/>
    </source>
</evidence>
<dbReference type="Gene3D" id="3.90.810.10">
    <property type="entry name" value="CRIB domain"/>
    <property type="match status" value="1"/>
</dbReference>
<feature type="region of interest" description="Disordered" evidence="1">
    <location>
        <begin position="272"/>
        <end position="327"/>
    </location>
</feature>
<feature type="region of interest" description="Disordered" evidence="1">
    <location>
        <begin position="592"/>
        <end position="614"/>
    </location>
</feature>